<dbReference type="Proteomes" id="UP000784294">
    <property type="component" value="Unassembled WGS sequence"/>
</dbReference>
<evidence type="ECO:0000256" key="1">
    <source>
        <dbReference type="SAM" id="MobiDB-lite"/>
    </source>
</evidence>
<feature type="region of interest" description="Disordered" evidence="1">
    <location>
        <begin position="119"/>
        <end position="157"/>
    </location>
</feature>
<evidence type="ECO:0000313" key="3">
    <source>
        <dbReference type="Proteomes" id="UP000784294"/>
    </source>
</evidence>
<sequence length="157" mass="17235">MPPQTIKGNYQAFLRVINSIQFANGTGKLFVDEDTILHPMYIEAPCSVMQISYGPDAQPFFCLLSCFWPGFLINPLLASTNVSAVVTVTALVILPYTNITTDVSSLSIIVGTSRRPATQDLPSPLQYSLPHPTSPHLSSRQRPAGRFVGPFEARRRA</sequence>
<accession>A0A448WAH5</accession>
<comment type="caution">
    <text evidence="2">The sequence shown here is derived from an EMBL/GenBank/DDBJ whole genome shotgun (WGS) entry which is preliminary data.</text>
</comment>
<feature type="compositionally biased region" description="Low complexity" evidence="1">
    <location>
        <begin position="128"/>
        <end position="138"/>
    </location>
</feature>
<protein>
    <submittedName>
        <fullName evidence="2">Uncharacterized protein</fullName>
    </submittedName>
</protein>
<dbReference type="EMBL" id="CAAALY010000782">
    <property type="protein sequence ID" value="VEL06996.1"/>
    <property type="molecule type" value="Genomic_DNA"/>
</dbReference>
<name>A0A448WAH5_9PLAT</name>
<gene>
    <name evidence="2" type="ORF">PXEA_LOCUS436</name>
</gene>
<evidence type="ECO:0000313" key="2">
    <source>
        <dbReference type="EMBL" id="VEL06996.1"/>
    </source>
</evidence>
<organism evidence="2 3">
    <name type="scientific">Protopolystoma xenopodis</name>
    <dbReference type="NCBI Taxonomy" id="117903"/>
    <lineage>
        <taxon>Eukaryota</taxon>
        <taxon>Metazoa</taxon>
        <taxon>Spiralia</taxon>
        <taxon>Lophotrochozoa</taxon>
        <taxon>Platyhelminthes</taxon>
        <taxon>Monogenea</taxon>
        <taxon>Polyopisthocotylea</taxon>
        <taxon>Polystomatidea</taxon>
        <taxon>Polystomatidae</taxon>
        <taxon>Protopolystoma</taxon>
    </lineage>
</organism>
<dbReference type="AlphaFoldDB" id="A0A448WAH5"/>
<keyword evidence="3" id="KW-1185">Reference proteome</keyword>
<reference evidence="2" key="1">
    <citation type="submission" date="2018-11" db="EMBL/GenBank/DDBJ databases">
        <authorList>
            <consortium name="Pathogen Informatics"/>
        </authorList>
    </citation>
    <scope>NUCLEOTIDE SEQUENCE</scope>
</reference>
<proteinExistence type="predicted"/>